<feature type="transmembrane region" description="Helical" evidence="2">
    <location>
        <begin position="230"/>
        <end position="253"/>
    </location>
</feature>
<gene>
    <name evidence="3" type="ORF">GCM10022286_18100</name>
</gene>
<dbReference type="RefSeq" id="WP_344791437.1">
    <property type="nucleotide sequence ID" value="NZ_BAABBV010000001.1"/>
</dbReference>
<keyword evidence="2" id="KW-0812">Transmembrane</keyword>
<dbReference type="EMBL" id="BAABBV010000001">
    <property type="protein sequence ID" value="GAA4161070.1"/>
    <property type="molecule type" value="Genomic_DNA"/>
</dbReference>
<feature type="transmembrane region" description="Helical" evidence="2">
    <location>
        <begin position="106"/>
        <end position="130"/>
    </location>
</feature>
<feature type="compositionally biased region" description="Basic and acidic residues" evidence="1">
    <location>
        <begin position="38"/>
        <end position="49"/>
    </location>
</feature>
<evidence type="ECO:0000256" key="1">
    <source>
        <dbReference type="SAM" id="MobiDB-lite"/>
    </source>
</evidence>
<name>A0ABP7ZK34_9MICO</name>
<evidence type="ECO:0000313" key="3">
    <source>
        <dbReference type="EMBL" id="GAA4161070.1"/>
    </source>
</evidence>
<keyword evidence="2" id="KW-0472">Membrane</keyword>
<feature type="transmembrane region" description="Helical" evidence="2">
    <location>
        <begin position="150"/>
        <end position="177"/>
    </location>
</feature>
<accession>A0ABP7ZK34</accession>
<reference evidence="3" key="1">
    <citation type="journal article" date="2014" name="Int. J. Syst. Evol. Microbiol.">
        <title>Complete genome of a new Firmicutes species belonging to the dominant human colonic microbiota ('Ruminococcus bicirculans') reveals two chromosomes and a selective capacity to utilize plant glucans.</title>
        <authorList>
            <consortium name="NISC Comparative Sequencing Program"/>
            <person name="Wegmann U."/>
            <person name="Louis P."/>
            <person name="Goesmann A."/>
            <person name="Henrissat B."/>
            <person name="Duncan S.H."/>
            <person name="Flint H.J."/>
        </authorList>
    </citation>
    <scope>NUCLEOTIDE SEQUENCE</scope>
    <source>
        <strain evidence="3">JCM 17590</strain>
    </source>
</reference>
<feature type="transmembrane region" description="Helical" evidence="2">
    <location>
        <begin position="189"/>
        <end position="210"/>
    </location>
</feature>
<evidence type="ECO:0000256" key="2">
    <source>
        <dbReference type="SAM" id="Phobius"/>
    </source>
</evidence>
<protein>
    <recommendedName>
        <fullName evidence="5">Major facilitator superfamily (MFS) profile domain-containing protein</fullName>
    </recommendedName>
</protein>
<evidence type="ECO:0000313" key="4">
    <source>
        <dbReference type="Proteomes" id="UP001415169"/>
    </source>
</evidence>
<keyword evidence="4" id="KW-1185">Reference proteome</keyword>
<sequence length="277" mass="28638">MSETYPRTPNGDDHLGKHVDDDAVNADRVDGDAVNANRAEDDGVDDRTAATEAYTPVAARTPTGTVSTDGRTREPVAVPREDVTARREVVGRQADEYAGIKWGSAFFGWLSAMGMTVLLVAILSAIGAGVDLSANNGDANSAAQAANDNAATVGIVGAIALAVILFVSYFCGGYVAGRMARFAGIRQGFAVWIWAIIFAIIGAIIAAIAGSKYDVLGQLNSFPRIPVSEGTLTTGGIITAIVVAVLSLVGALLGGLAGMRYHRAVDRAGFVAPVEEG</sequence>
<feature type="compositionally biased region" description="Basic and acidic residues" evidence="1">
    <location>
        <begin position="10"/>
        <end position="31"/>
    </location>
</feature>
<proteinExistence type="predicted"/>
<keyword evidence="2" id="KW-1133">Transmembrane helix</keyword>
<dbReference type="Proteomes" id="UP001415169">
    <property type="component" value="Unassembled WGS sequence"/>
</dbReference>
<comment type="caution">
    <text evidence="3">The sequence shown here is derived from an EMBL/GenBank/DDBJ whole genome shotgun (WGS) entry which is preliminary data.</text>
</comment>
<feature type="region of interest" description="Disordered" evidence="1">
    <location>
        <begin position="1"/>
        <end position="52"/>
    </location>
</feature>
<reference evidence="3" key="2">
    <citation type="submission" date="2023-12" db="EMBL/GenBank/DDBJ databases">
        <authorList>
            <person name="Sun Q."/>
            <person name="Inoue M."/>
        </authorList>
    </citation>
    <scope>NUCLEOTIDE SEQUENCE</scope>
    <source>
        <strain evidence="3">JCM 17590</strain>
    </source>
</reference>
<organism evidence="3 4">
    <name type="scientific">Gryllotalpicola daejeonensis</name>
    <dbReference type="NCBI Taxonomy" id="993087"/>
    <lineage>
        <taxon>Bacteria</taxon>
        <taxon>Bacillati</taxon>
        <taxon>Actinomycetota</taxon>
        <taxon>Actinomycetes</taxon>
        <taxon>Micrococcales</taxon>
        <taxon>Microbacteriaceae</taxon>
        <taxon>Gryllotalpicola</taxon>
    </lineage>
</organism>
<evidence type="ECO:0008006" key="5">
    <source>
        <dbReference type="Google" id="ProtNLM"/>
    </source>
</evidence>